<sequence>MHLVVGGLIIAVVIGIIT</sequence>
<name>A0A1C4BUW1_BACMY</name>
<reference evidence="1 2" key="1">
    <citation type="submission" date="2016-08" db="EMBL/GenBank/DDBJ databases">
        <authorList>
            <person name="Seilhamer J.J."/>
        </authorList>
    </citation>
    <scope>NUCLEOTIDE SEQUENCE [LARGE SCALE GENOMIC DNA]</scope>
    <source>
        <strain evidence="1 2">SDA_GO95</strain>
    </source>
</reference>
<proteinExistence type="predicted"/>
<protein>
    <submittedName>
        <fullName evidence="1">Uncharacterized protein</fullName>
    </submittedName>
</protein>
<dbReference type="EMBL" id="FMAK01000026">
    <property type="protein sequence ID" value="SCB67295.1"/>
    <property type="molecule type" value="Genomic_DNA"/>
</dbReference>
<dbReference type="Proteomes" id="UP000195696">
    <property type="component" value="Unassembled WGS sequence"/>
</dbReference>
<gene>
    <name evidence="1" type="ORF">BWGO95_01418</name>
</gene>
<organism evidence="1 2">
    <name type="scientific">Bacillus mycoides</name>
    <dbReference type="NCBI Taxonomy" id="1405"/>
    <lineage>
        <taxon>Bacteria</taxon>
        <taxon>Bacillati</taxon>
        <taxon>Bacillota</taxon>
        <taxon>Bacilli</taxon>
        <taxon>Bacillales</taxon>
        <taxon>Bacillaceae</taxon>
        <taxon>Bacillus</taxon>
        <taxon>Bacillus cereus group</taxon>
    </lineage>
</organism>
<evidence type="ECO:0000313" key="1">
    <source>
        <dbReference type="EMBL" id="SCB67295.1"/>
    </source>
</evidence>
<dbReference type="AlphaFoldDB" id="A0A1C4BUW1"/>
<accession>A0A1C4BUW1</accession>
<evidence type="ECO:0000313" key="2">
    <source>
        <dbReference type="Proteomes" id="UP000195696"/>
    </source>
</evidence>